<dbReference type="AlphaFoldDB" id="A0A448XF43"/>
<name>A0A448XF43_9PLAT</name>
<evidence type="ECO:0000313" key="2">
    <source>
        <dbReference type="Proteomes" id="UP000784294"/>
    </source>
</evidence>
<reference evidence="1" key="1">
    <citation type="submission" date="2018-11" db="EMBL/GenBank/DDBJ databases">
        <authorList>
            <consortium name="Pathogen Informatics"/>
        </authorList>
    </citation>
    <scope>NUCLEOTIDE SEQUENCE</scope>
</reference>
<comment type="caution">
    <text evidence="1">The sequence shown here is derived from an EMBL/GenBank/DDBJ whole genome shotgun (WGS) entry which is preliminary data.</text>
</comment>
<organism evidence="1 2">
    <name type="scientific">Protopolystoma xenopodis</name>
    <dbReference type="NCBI Taxonomy" id="117903"/>
    <lineage>
        <taxon>Eukaryota</taxon>
        <taxon>Metazoa</taxon>
        <taxon>Spiralia</taxon>
        <taxon>Lophotrochozoa</taxon>
        <taxon>Platyhelminthes</taxon>
        <taxon>Monogenea</taxon>
        <taxon>Polyopisthocotylea</taxon>
        <taxon>Polystomatidea</taxon>
        <taxon>Polystomatidae</taxon>
        <taxon>Protopolystoma</taxon>
    </lineage>
</organism>
<keyword evidence="2" id="KW-1185">Reference proteome</keyword>
<proteinExistence type="predicted"/>
<dbReference type="Proteomes" id="UP000784294">
    <property type="component" value="Unassembled WGS sequence"/>
</dbReference>
<accession>A0A448XF43</accession>
<sequence length="61" mass="6596">MVGPDFVKMAADYGPLAAYTGLKCRHQIQYPLFSALLKMIHTWASSNPWDGCSLGGFSGTS</sequence>
<dbReference type="EMBL" id="CAAALY010249009">
    <property type="protein sequence ID" value="VEL35065.1"/>
    <property type="molecule type" value="Genomic_DNA"/>
</dbReference>
<protein>
    <submittedName>
        <fullName evidence="1">Uncharacterized protein</fullName>
    </submittedName>
</protein>
<evidence type="ECO:0000313" key="1">
    <source>
        <dbReference type="EMBL" id="VEL35065.1"/>
    </source>
</evidence>
<gene>
    <name evidence="1" type="ORF">PXEA_LOCUS28505</name>
</gene>